<dbReference type="STRING" id="409849.ENSPMGP00000010338"/>
<feature type="domain" description="C3H1-type" evidence="2">
    <location>
        <begin position="73"/>
        <end position="103"/>
    </location>
</feature>
<keyword evidence="4" id="KW-1185">Reference proteome</keyword>
<keyword evidence="1" id="KW-0863">Zinc-finger</keyword>
<dbReference type="PROSITE" id="PS50103">
    <property type="entry name" value="ZF_C3H1"/>
    <property type="match status" value="1"/>
</dbReference>
<organism evidence="3 4">
    <name type="scientific">Periophthalmus magnuspinnatus</name>
    <dbReference type="NCBI Taxonomy" id="409849"/>
    <lineage>
        <taxon>Eukaryota</taxon>
        <taxon>Metazoa</taxon>
        <taxon>Chordata</taxon>
        <taxon>Craniata</taxon>
        <taxon>Vertebrata</taxon>
        <taxon>Euteleostomi</taxon>
        <taxon>Actinopterygii</taxon>
        <taxon>Neopterygii</taxon>
        <taxon>Teleostei</taxon>
        <taxon>Neoteleostei</taxon>
        <taxon>Acanthomorphata</taxon>
        <taxon>Gobiaria</taxon>
        <taxon>Gobiiformes</taxon>
        <taxon>Gobioidei</taxon>
        <taxon>Gobiidae</taxon>
        <taxon>Oxudercinae</taxon>
        <taxon>Periophthalmus</taxon>
    </lineage>
</organism>
<evidence type="ECO:0000313" key="4">
    <source>
        <dbReference type="Proteomes" id="UP000261520"/>
    </source>
</evidence>
<evidence type="ECO:0000259" key="2">
    <source>
        <dbReference type="PROSITE" id="PS50103"/>
    </source>
</evidence>
<dbReference type="InterPro" id="IPR000571">
    <property type="entry name" value="Znf_CCCH"/>
</dbReference>
<reference evidence="3" key="1">
    <citation type="submission" date="2025-08" db="UniProtKB">
        <authorList>
            <consortium name="Ensembl"/>
        </authorList>
    </citation>
    <scope>IDENTIFICATION</scope>
</reference>
<sequence length="255" mass="30393">LMQVWRAELEGLKVRSLLLQLQPQQDPQQISMYCRVCFLSLPSAESFYKHCSSIEHAKLLREDTSIWWRERPPPHSRRAEFWLCDRPHTCEYGRNCPKAHSEEELKEWMMRTEEVDEIRQNLEAQGLMSYNEILLQEYRSSSNEVHIMSEHVDDVTISCDEDLTLNCDLDHTTLQWKFQVETEVQCVALTRTNYKRRKNSRESEKCCSIAHLWSLWDRKNIYPCYSCHRGVSTTQKQSAYMHSHQQVRLDQKHLT</sequence>
<accession>A0A3B3ZZZ7</accession>
<keyword evidence="1" id="KW-0862">Zinc</keyword>
<dbReference type="GO" id="GO:0008270">
    <property type="term" value="F:zinc ion binding"/>
    <property type="evidence" value="ECO:0007669"/>
    <property type="project" value="UniProtKB-KW"/>
</dbReference>
<feature type="zinc finger region" description="C3H1-type" evidence="1">
    <location>
        <begin position="73"/>
        <end position="103"/>
    </location>
</feature>
<reference evidence="3" key="2">
    <citation type="submission" date="2025-09" db="UniProtKB">
        <authorList>
            <consortium name="Ensembl"/>
        </authorList>
    </citation>
    <scope>IDENTIFICATION</scope>
</reference>
<evidence type="ECO:0000313" key="3">
    <source>
        <dbReference type="Ensembl" id="ENSPMGP00000010338.1"/>
    </source>
</evidence>
<evidence type="ECO:0000256" key="1">
    <source>
        <dbReference type="PROSITE-ProRule" id="PRU00723"/>
    </source>
</evidence>
<keyword evidence="1" id="KW-0479">Metal-binding</keyword>
<dbReference type="Proteomes" id="UP000261520">
    <property type="component" value="Unplaced"/>
</dbReference>
<protein>
    <recommendedName>
        <fullName evidence="2">C3H1-type domain-containing protein</fullName>
    </recommendedName>
</protein>
<name>A0A3B3ZZZ7_9GOBI</name>
<proteinExistence type="predicted"/>
<dbReference type="Ensembl" id="ENSPMGT00000011031.1">
    <property type="protein sequence ID" value="ENSPMGP00000010338.1"/>
    <property type="gene ID" value="ENSPMGG00000008567.1"/>
</dbReference>
<dbReference type="AlphaFoldDB" id="A0A3B3ZZZ7"/>